<dbReference type="Gene3D" id="3.60.40.10">
    <property type="entry name" value="PPM-type phosphatase domain"/>
    <property type="match status" value="1"/>
</dbReference>
<dbReference type="CDD" id="cd00143">
    <property type="entry name" value="PP2Cc"/>
    <property type="match status" value="1"/>
</dbReference>
<dbReference type="PATRIC" id="fig|1123500.6.peg.989"/>
<evidence type="ECO:0000313" key="3">
    <source>
        <dbReference type="Proteomes" id="UP000051296"/>
    </source>
</evidence>
<dbReference type="SMART" id="SM00331">
    <property type="entry name" value="PP2C_SIG"/>
    <property type="match status" value="1"/>
</dbReference>
<dbReference type="PANTHER" id="PTHR47992">
    <property type="entry name" value="PROTEIN PHOSPHATASE"/>
    <property type="match status" value="1"/>
</dbReference>
<dbReference type="NCBIfam" id="NF033484">
    <property type="entry name" value="Stp1_PP2C_phos"/>
    <property type="match status" value="1"/>
</dbReference>
<protein>
    <submittedName>
        <fullName evidence="2">Serine threonine protein phosphatase</fullName>
    </submittedName>
</protein>
<dbReference type="InterPro" id="IPR015655">
    <property type="entry name" value="PP2C"/>
</dbReference>
<keyword evidence="3" id="KW-1185">Reference proteome</keyword>
<dbReference type="SUPFAM" id="SSF81606">
    <property type="entry name" value="PP2C-like"/>
    <property type="match status" value="1"/>
</dbReference>
<dbReference type="RefSeq" id="WP_022791766.1">
    <property type="nucleotide sequence ID" value="NZ_ATUU01000003.1"/>
</dbReference>
<dbReference type="FunCoup" id="A0A0R2FTX3">
    <property type="interactions" value="114"/>
</dbReference>
<feature type="domain" description="PPM-type phosphatase" evidence="1">
    <location>
        <begin position="2"/>
        <end position="242"/>
    </location>
</feature>
<comment type="caution">
    <text evidence="2">The sequence shown here is derived from an EMBL/GenBank/DDBJ whole genome shotgun (WGS) entry which is preliminary data.</text>
</comment>
<dbReference type="PROSITE" id="PS51746">
    <property type="entry name" value="PPM_2"/>
    <property type="match status" value="1"/>
</dbReference>
<proteinExistence type="predicted"/>
<reference evidence="2 3" key="1">
    <citation type="journal article" date="2015" name="Genome Announc.">
        <title>Expanding the biotechnology potential of lactobacilli through comparative genomics of 213 strains and associated genera.</title>
        <authorList>
            <person name="Sun Z."/>
            <person name="Harris H.M."/>
            <person name="McCann A."/>
            <person name="Guo C."/>
            <person name="Argimon S."/>
            <person name="Zhang W."/>
            <person name="Yang X."/>
            <person name="Jeffery I.B."/>
            <person name="Cooney J.C."/>
            <person name="Kagawa T.F."/>
            <person name="Liu W."/>
            <person name="Song Y."/>
            <person name="Salvetti E."/>
            <person name="Wrobel A."/>
            <person name="Rasinkangas P."/>
            <person name="Parkhill J."/>
            <person name="Rea M.C."/>
            <person name="O'Sullivan O."/>
            <person name="Ritari J."/>
            <person name="Douillard F.P."/>
            <person name="Paul Ross R."/>
            <person name="Yang R."/>
            <person name="Briner A.E."/>
            <person name="Felis G.E."/>
            <person name="de Vos W.M."/>
            <person name="Barrangou R."/>
            <person name="Klaenhammer T.R."/>
            <person name="Caufield P.W."/>
            <person name="Cui Y."/>
            <person name="Zhang H."/>
            <person name="O'Toole P.W."/>
        </authorList>
    </citation>
    <scope>NUCLEOTIDE SEQUENCE [LARGE SCALE GENOMIC DNA]</scope>
    <source>
        <strain evidence="2 3">DSM 20190</strain>
    </source>
</reference>
<evidence type="ECO:0000313" key="2">
    <source>
        <dbReference type="EMBL" id="KRN31728.1"/>
    </source>
</evidence>
<dbReference type="STRING" id="1123500.GCA_000420365_01013"/>
<gene>
    <name evidence="2" type="ORF">IV68_GL000984</name>
</gene>
<sequence>MKIAYASDRGRVRSTNQDYTGVFINKVGTQLAIVADGVGGENGGDVASTMAVSHLGNEWQQTGINDLAAAQAWVKDYVSSENETIVQAAKRYKTLQGMATTIVMAVILPDRVGIANLGDSRAYLIRQQAITQLTEDHNLAEELVQHGAITPAQARKHPGRNVITRQLGADTVTDVDWFELPLQAGDYLLMTSDGMVKHLDNRAILQSILAGGDGLETTVKTLIEQTNQAGGSDNITVLLGYQESEGQ</sequence>
<dbReference type="Pfam" id="PF13672">
    <property type="entry name" value="PP2C_2"/>
    <property type="match status" value="1"/>
</dbReference>
<name>A0A0R2FTX3_9LACO</name>
<evidence type="ECO:0000259" key="1">
    <source>
        <dbReference type="PROSITE" id="PS51746"/>
    </source>
</evidence>
<dbReference type="InParanoid" id="A0A0R2FTX3"/>
<organism evidence="2 3">
    <name type="scientific">Weissella halotolerans DSM 20190</name>
    <dbReference type="NCBI Taxonomy" id="1123500"/>
    <lineage>
        <taxon>Bacteria</taxon>
        <taxon>Bacillati</taxon>
        <taxon>Bacillota</taxon>
        <taxon>Bacilli</taxon>
        <taxon>Lactobacillales</taxon>
        <taxon>Lactobacillaceae</taxon>
        <taxon>Weissella</taxon>
    </lineage>
</organism>
<dbReference type="EMBL" id="JQAX01000003">
    <property type="protein sequence ID" value="KRN31728.1"/>
    <property type="molecule type" value="Genomic_DNA"/>
</dbReference>
<dbReference type="SMART" id="SM00332">
    <property type="entry name" value="PP2Cc"/>
    <property type="match status" value="1"/>
</dbReference>
<dbReference type="Proteomes" id="UP000051296">
    <property type="component" value="Unassembled WGS sequence"/>
</dbReference>
<dbReference type="InterPro" id="IPR036457">
    <property type="entry name" value="PPM-type-like_dom_sf"/>
</dbReference>
<dbReference type="OrthoDB" id="9801841at2"/>
<dbReference type="AlphaFoldDB" id="A0A0R2FTX3"/>
<dbReference type="eggNOG" id="COG0631">
    <property type="taxonomic scope" value="Bacteria"/>
</dbReference>
<dbReference type="InterPro" id="IPR001932">
    <property type="entry name" value="PPM-type_phosphatase-like_dom"/>
</dbReference>
<accession>A0A0R2FTX3</accession>
<dbReference type="GO" id="GO:0004722">
    <property type="term" value="F:protein serine/threonine phosphatase activity"/>
    <property type="evidence" value="ECO:0007669"/>
    <property type="project" value="InterPro"/>
</dbReference>